<evidence type="ECO:0000256" key="2">
    <source>
        <dbReference type="SAM" id="SignalP"/>
    </source>
</evidence>
<sequence length="173" mass="18182">MRLARLVPLLLVAGCTSAPSPPSPPPSSFSAAPSPDALRDCESSVKIGAAPVGLVRAGPVALVPLDYRFGSPLSPPARDPDPDGYRRFKIALLLRAGTAATLTIPGPYRDRAKLTYANGSDHTVRFAACPQSPDGDSDFAGGFAIREPLCLPLDITSNGQTWHLRLEFGADTC</sequence>
<evidence type="ECO:0000313" key="4">
    <source>
        <dbReference type="Proteomes" id="UP000604117"/>
    </source>
</evidence>
<evidence type="ECO:0000256" key="1">
    <source>
        <dbReference type="SAM" id="MobiDB-lite"/>
    </source>
</evidence>
<feature type="signal peptide" evidence="2">
    <location>
        <begin position="1"/>
        <end position="18"/>
    </location>
</feature>
<organism evidence="3 4">
    <name type="scientific">Asanoa siamensis</name>
    <dbReference type="NCBI Taxonomy" id="926357"/>
    <lineage>
        <taxon>Bacteria</taxon>
        <taxon>Bacillati</taxon>
        <taxon>Actinomycetota</taxon>
        <taxon>Actinomycetes</taxon>
        <taxon>Micromonosporales</taxon>
        <taxon>Micromonosporaceae</taxon>
        <taxon>Asanoa</taxon>
    </lineage>
</organism>
<keyword evidence="4" id="KW-1185">Reference proteome</keyword>
<reference evidence="3 4" key="1">
    <citation type="submission" date="2021-01" db="EMBL/GenBank/DDBJ databases">
        <title>Whole genome shotgun sequence of Asanoa siamensis NBRC 107932.</title>
        <authorList>
            <person name="Komaki H."/>
            <person name="Tamura T."/>
        </authorList>
    </citation>
    <scope>NUCLEOTIDE SEQUENCE [LARGE SCALE GENOMIC DNA]</scope>
    <source>
        <strain evidence="3 4">NBRC 107932</strain>
    </source>
</reference>
<dbReference type="Proteomes" id="UP000604117">
    <property type="component" value="Unassembled WGS sequence"/>
</dbReference>
<dbReference type="EMBL" id="BONE01000040">
    <property type="protein sequence ID" value="GIF75226.1"/>
    <property type="molecule type" value="Genomic_DNA"/>
</dbReference>
<evidence type="ECO:0008006" key="5">
    <source>
        <dbReference type="Google" id="ProtNLM"/>
    </source>
</evidence>
<evidence type="ECO:0000313" key="3">
    <source>
        <dbReference type="EMBL" id="GIF75226.1"/>
    </source>
</evidence>
<feature type="region of interest" description="Disordered" evidence="1">
    <location>
        <begin position="17"/>
        <end position="37"/>
    </location>
</feature>
<proteinExistence type="predicted"/>
<name>A0ABQ4CVC0_9ACTN</name>
<accession>A0ABQ4CVC0</accession>
<protein>
    <recommendedName>
        <fullName evidence="5">Lipoprotein</fullName>
    </recommendedName>
</protein>
<feature type="chain" id="PRO_5045237151" description="Lipoprotein" evidence="2">
    <location>
        <begin position="19"/>
        <end position="173"/>
    </location>
</feature>
<keyword evidence="2" id="KW-0732">Signal</keyword>
<gene>
    <name evidence="3" type="ORF">Asi02nite_47440</name>
</gene>
<comment type="caution">
    <text evidence="3">The sequence shown here is derived from an EMBL/GenBank/DDBJ whole genome shotgun (WGS) entry which is preliminary data.</text>
</comment>
<dbReference type="RefSeq" id="WP_203716103.1">
    <property type="nucleotide sequence ID" value="NZ_BONE01000040.1"/>
</dbReference>